<dbReference type="PANTHER" id="PTHR37940:SF1">
    <property type="entry name" value="LYSINE--TRNA LIGASE"/>
    <property type="match status" value="1"/>
</dbReference>
<dbReference type="GO" id="GO:0004824">
    <property type="term" value="F:lysine-tRNA ligase activity"/>
    <property type="evidence" value="ECO:0007669"/>
    <property type="project" value="UniProtKB-UniRule"/>
</dbReference>
<evidence type="ECO:0000256" key="3">
    <source>
        <dbReference type="ARBA" id="ARBA00022490"/>
    </source>
</evidence>
<organism evidence="12 13">
    <name type="scientific">Berkelbacteria bacterium GW2011_GWA1_36_9</name>
    <dbReference type="NCBI Taxonomy" id="1618331"/>
    <lineage>
        <taxon>Bacteria</taxon>
        <taxon>Candidatus Berkelbacteria</taxon>
    </lineage>
</organism>
<dbReference type="InterPro" id="IPR045462">
    <property type="entry name" value="aa-tRNA-synth_I_cd-bd"/>
</dbReference>
<keyword evidence="5 10" id="KW-0547">Nucleotide-binding</keyword>
<dbReference type="EMBL" id="LBSM01000011">
    <property type="protein sequence ID" value="KKQ18037.1"/>
    <property type="molecule type" value="Genomic_DNA"/>
</dbReference>
<dbReference type="InterPro" id="IPR014729">
    <property type="entry name" value="Rossmann-like_a/b/a_fold"/>
</dbReference>
<evidence type="ECO:0000256" key="2">
    <source>
        <dbReference type="ARBA" id="ARBA00005594"/>
    </source>
</evidence>
<feature type="domain" description="Aminoacyl-tRNA synthetase class I anticodon-binding" evidence="11">
    <location>
        <begin position="432"/>
        <end position="524"/>
    </location>
</feature>
<comment type="catalytic activity">
    <reaction evidence="9 10">
        <text>tRNA(Lys) + L-lysine + ATP = L-lysyl-tRNA(Lys) + AMP + diphosphate</text>
        <dbReference type="Rhea" id="RHEA:20792"/>
        <dbReference type="Rhea" id="RHEA-COMP:9696"/>
        <dbReference type="Rhea" id="RHEA-COMP:9697"/>
        <dbReference type="ChEBI" id="CHEBI:30616"/>
        <dbReference type="ChEBI" id="CHEBI:32551"/>
        <dbReference type="ChEBI" id="CHEBI:33019"/>
        <dbReference type="ChEBI" id="CHEBI:78442"/>
        <dbReference type="ChEBI" id="CHEBI:78529"/>
        <dbReference type="ChEBI" id="CHEBI:456215"/>
        <dbReference type="EC" id="6.1.1.6"/>
    </reaction>
</comment>
<evidence type="ECO:0000313" key="13">
    <source>
        <dbReference type="Proteomes" id="UP000034508"/>
    </source>
</evidence>
<dbReference type="GO" id="GO:0000049">
    <property type="term" value="F:tRNA binding"/>
    <property type="evidence" value="ECO:0007669"/>
    <property type="project" value="InterPro"/>
</dbReference>
<evidence type="ECO:0000256" key="10">
    <source>
        <dbReference type="HAMAP-Rule" id="MF_00177"/>
    </source>
</evidence>
<dbReference type="Gene3D" id="6.10.20.10">
    <property type="entry name" value="Lysine tRNA ligase, stem contact fold domain"/>
    <property type="match status" value="1"/>
</dbReference>
<dbReference type="InterPro" id="IPR008925">
    <property type="entry name" value="aa_tRNA-synth_I_cd-bd_sf"/>
</dbReference>
<comment type="similarity">
    <text evidence="2 10">Belongs to the class-I aminoacyl-tRNA synthetase family.</text>
</comment>
<proteinExistence type="inferred from homology"/>
<evidence type="ECO:0000256" key="4">
    <source>
        <dbReference type="ARBA" id="ARBA00022598"/>
    </source>
</evidence>
<evidence type="ECO:0000256" key="7">
    <source>
        <dbReference type="ARBA" id="ARBA00022917"/>
    </source>
</evidence>
<dbReference type="Gene3D" id="1.10.10.770">
    <property type="match status" value="1"/>
</dbReference>
<dbReference type="InterPro" id="IPR020751">
    <property type="entry name" value="aa-tRNA-synth_I_codon-bd_sub2"/>
</dbReference>
<keyword evidence="6 10" id="KW-0067">ATP-binding</keyword>
<evidence type="ECO:0000256" key="6">
    <source>
        <dbReference type="ARBA" id="ARBA00022840"/>
    </source>
</evidence>
<evidence type="ECO:0000259" key="11">
    <source>
        <dbReference type="Pfam" id="PF19269"/>
    </source>
</evidence>
<dbReference type="Gene3D" id="1.10.10.350">
    <property type="match status" value="1"/>
</dbReference>
<dbReference type="SUPFAM" id="SSF48163">
    <property type="entry name" value="An anticodon-binding domain of class I aminoacyl-tRNA synthetases"/>
    <property type="match status" value="1"/>
</dbReference>
<keyword evidence="4 10" id="KW-0436">Ligase</keyword>
<feature type="short sequence motif" description="'KMSKS' region" evidence="10">
    <location>
        <begin position="282"/>
        <end position="286"/>
    </location>
</feature>
<evidence type="ECO:0000256" key="1">
    <source>
        <dbReference type="ARBA" id="ARBA00004496"/>
    </source>
</evidence>
<dbReference type="GO" id="GO:0005524">
    <property type="term" value="F:ATP binding"/>
    <property type="evidence" value="ECO:0007669"/>
    <property type="project" value="UniProtKB-UniRule"/>
</dbReference>
<dbReference type="EC" id="6.1.1.6" evidence="10"/>
<dbReference type="Proteomes" id="UP000034508">
    <property type="component" value="Unassembled WGS sequence"/>
</dbReference>
<comment type="caution">
    <text evidence="12">The sequence shown here is derived from an EMBL/GenBank/DDBJ whole genome shotgun (WGS) entry which is preliminary data.</text>
</comment>
<reference evidence="12 13" key="1">
    <citation type="journal article" date="2015" name="Nature">
        <title>rRNA introns, odd ribosomes, and small enigmatic genomes across a large radiation of phyla.</title>
        <authorList>
            <person name="Brown C.T."/>
            <person name="Hug L.A."/>
            <person name="Thomas B.C."/>
            <person name="Sharon I."/>
            <person name="Castelle C.J."/>
            <person name="Singh A."/>
            <person name="Wilkins M.J."/>
            <person name="Williams K.H."/>
            <person name="Banfield J.F."/>
        </authorList>
    </citation>
    <scope>NUCLEOTIDE SEQUENCE [LARGE SCALE GENOMIC DNA]</scope>
</reference>
<comment type="caution">
    <text evidence="10">Lacks conserved residue(s) required for the propagation of feature annotation.</text>
</comment>
<keyword evidence="8 10" id="KW-0030">Aminoacyl-tRNA synthetase</keyword>
<evidence type="ECO:0000256" key="8">
    <source>
        <dbReference type="ARBA" id="ARBA00023146"/>
    </source>
</evidence>
<dbReference type="AlphaFoldDB" id="A0A0G0FJM1"/>
<dbReference type="InterPro" id="IPR002904">
    <property type="entry name" value="Lys-tRNA-ligase"/>
</dbReference>
<sequence length="525" mass="60157">MFWVDEIIEDIVRKYPDKDSFLINDSTTPSGHAHFGSLRGVIVHDLIRRGLQDKQKKAVFQFGFEDFDPMDGLPVYVDQTFEKYMGMPLCNVPAPDEKHKSFAEQYQDELENIIKEIGVDFKIIKTSDYYHAGKFNEAIKIVLDNAVAIRKIYKEVSGSEKGDDWYPFQAVCPKCGKIGTTKVTGWDGKEVDFTCEENLVSWAKGCGYKGKISPYDGNGKMPYKVEWPSKWYLMAIDIEGAGKDHSAAGGSRDIANRIFREVFKKEPPYDIRYEHLLIGGAKMSSSKGLGVTAKDMYDLLLANLLRFLFVRTKYKKALEFNPEGETIPLLYDEYDRCALAFYEDPKSDLARVFYYTEIDPVGQSSLGSTPKYILRFSKIAYMLQIPRVDILAYAKEEKRQDLTEIEKQEIEDRIVAAKKWLEKYAPENYKFTVQEKMPEAAKSLSNEQKEFLERILNVLKSKDFTGEDLHKEIHNIKKEIGIPPRDAFSAIYLTFLGKDSGPQAGWLLASLDKEFVIERLEEVIS</sequence>
<dbReference type="SUPFAM" id="SSF52374">
    <property type="entry name" value="Nucleotidylyl transferase"/>
    <property type="match status" value="1"/>
</dbReference>
<dbReference type="Gene3D" id="3.40.50.620">
    <property type="entry name" value="HUPs"/>
    <property type="match status" value="2"/>
</dbReference>
<accession>A0A0G0FJM1</accession>
<dbReference type="GO" id="GO:0006430">
    <property type="term" value="P:lysyl-tRNA aminoacylation"/>
    <property type="evidence" value="ECO:0007669"/>
    <property type="project" value="UniProtKB-UniRule"/>
</dbReference>
<dbReference type="NCBIfam" id="TIGR00467">
    <property type="entry name" value="lysS_arch"/>
    <property type="match status" value="1"/>
</dbReference>
<evidence type="ECO:0000256" key="5">
    <source>
        <dbReference type="ARBA" id="ARBA00022741"/>
    </source>
</evidence>
<gene>
    <name evidence="10" type="primary">lysS</name>
    <name evidence="12" type="ORF">US31_C0011G0019</name>
</gene>
<evidence type="ECO:0000256" key="9">
    <source>
        <dbReference type="ARBA" id="ARBA00048573"/>
    </source>
</evidence>
<dbReference type="Pfam" id="PF01921">
    <property type="entry name" value="tRNA-synt_1f"/>
    <property type="match status" value="1"/>
</dbReference>
<evidence type="ECO:0000313" key="12">
    <source>
        <dbReference type="EMBL" id="KKQ18037.1"/>
    </source>
</evidence>
<protein>
    <recommendedName>
        <fullName evidence="10">Lysine--tRNA ligase</fullName>
        <ecNumber evidence="10">6.1.1.6</ecNumber>
    </recommendedName>
    <alternativeName>
        <fullName evidence="10">Lysyl-tRNA synthetase</fullName>
        <shortName evidence="10">LysRS</shortName>
    </alternativeName>
</protein>
<dbReference type="Pfam" id="PF19269">
    <property type="entry name" value="Anticodon_2"/>
    <property type="match status" value="1"/>
</dbReference>
<dbReference type="InterPro" id="IPR042078">
    <property type="entry name" value="Lys-tRNA-ligase_SC_fold"/>
</dbReference>
<keyword evidence="7 10" id="KW-0648">Protein biosynthesis</keyword>
<dbReference type="PANTHER" id="PTHR37940">
    <property type="entry name" value="LYSINE--TRNA LIGASE"/>
    <property type="match status" value="1"/>
</dbReference>
<dbReference type="HAMAP" id="MF_00177">
    <property type="entry name" value="Lys_tRNA_synth_class1"/>
    <property type="match status" value="1"/>
</dbReference>
<name>A0A0G0FJM1_9BACT</name>
<keyword evidence="3 10" id="KW-0963">Cytoplasm</keyword>
<comment type="subcellular location">
    <subcellularLocation>
        <location evidence="1 10">Cytoplasm</location>
    </subcellularLocation>
</comment>
<dbReference type="GO" id="GO:0005737">
    <property type="term" value="C:cytoplasm"/>
    <property type="evidence" value="ECO:0007669"/>
    <property type="project" value="UniProtKB-SubCell"/>
</dbReference>